<gene>
    <name evidence="1" type="ORF">I8J31_03820</name>
</gene>
<sequence>MAQIDNESTTLSRHVSALEVALHEYALSPREGLSHLQVSLAAFQTITQSVINHSVFHEQLTVCLNAVDALLVSGAIYSKEHQLILLEVTDALLQFAIGFQFDEERASQLVALLSMDRSCWRALNSITQNLSTPNYLTYEGSWVGGGSYHEGVEFYLKQLSVLGDVAFHLDSIQMSKLAGRFSLTSAQSLAWLRRRFPMFRWELVADTNDESLRELFELIYLLFFQSNEMGKPSRHRLLDSMEHQVKSLFYRAFVALLPADSSDEIADHKRLVPFLPDSLLPAFERSLTAFPIRDGGRFYVALQDRKQKTLAGFDYLTCLGRDILPCFLYVIQTDFGPFAFDQAECFGSYSVSADDFQPLEQEWFFSPEPDISAKLMLELPLSSLNNGLIPIVPLLEGVKDVLVVQQGGKYFALPYLALTEVEAFCSLARTKNEGVKNTWLSLSNGSILEPWLEFCLPSAQYFVSPVKNKSTTFSKNGYYLAEVDGVSFVIEASLIAELLPYQCSCHYLYTGRGGIHYHQFITYEGQSFFQILPLASDGNGSQNYKTVEKSKFSAVLEWMGESVILHLTSCDWSDSLPQAECLKEFDVAKEIASHEGGMGYFTSWRGKSVLLNNENYLSFVRAIWPPASLA</sequence>
<dbReference type="EMBL" id="JAEMNX010000002">
    <property type="protein sequence ID" value="MBJ7536802.1"/>
    <property type="molecule type" value="Genomic_DNA"/>
</dbReference>
<evidence type="ECO:0000313" key="1">
    <source>
        <dbReference type="EMBL" id="MBJ7536802.1"/>
    </source>
</evidence>
<dbReference type="RefSeq" id="WP_199466966.1">
    <property type="nucleotide sequence ID" value="NZ_JAEMNX010000002.1"/>
</dbReference>
<name>A0A934JTK2_9GAMM</name>
<dbReference type="AlphaFoldDB" id="A0A934JTK2"/>
<keyword evidence="2" id="KW-1185">Reference proteome</keyword>
<accession>A0A934JTK2</accession>
<dbReference type="Proteomes" id="UP000628710">
    <property type="component" value="Unassembled WGS sequence"/>
</dbReference>
<protein>
    <submittedName>
        <fullName evidence="1">Uncharacterized protein</fullName>
    </submittedName>
</protein>
<evidence type="ECO:0000313" key="2">
    <source>
        <dbReference type="Proteomes" id="UP000628710"/>
    </source>
</evidence>
<reference evidence="1" key="1">
    <citation type="submission" date="2020-12" db="EMBL/GenBank/DDBJ databases">
        <title>Marinomonas arctica sp. nov., a psychrotolerant bacterium isolated from the Arctic.</title>
        <authorList>
            <person name="Zhang Y."/>
        </authorList>
    </citation>
    <scope>NUCLEOTIDE SEQUENCE</scope>
    <source>
        <strain evidence="1">C1424</strain>
    </source>
</reference>
<organism evidence="1 2">
    <name type="scientific">Marinomonas transparens</name>
    <dbReference type="NCBI Taxonomy" id="2795388"/>
    <lineage>
        <taxon>Bacteria</taxon>
        <taxon>Pseudomonadati</taxon>
        <taxon>Pseudomonadota</taxon>
        <taxon>Gammaproteobacteria</taxon>
        <taxon>Oceanospirillales</taxon>
        <taxon>Oceanospirillaceae</taxon>
        <taxon>Marinomonas</taxon>
    </lineage>
</organism>
<proteinExistence type="predicted"/>
<comment type="caution">
    <text evidence="1">The sequence shown here is derived from an EMBL/GenBank/DDBJ whole genome shotgun (WGS) entry which is preliminary data.</text>
</comment>